<dbReference type="AlphaFoldDB" id="A0A067CX23"/>
<dbReference type="RefSeq" id="XP_012197951.1">
    <property type="nucleotide sequence ID" value="XM_012342561.1"/>
</dbReference>
<reference evidence="2 3" key="1">
    <citation type="journal article" date="2013" name="PLoS Genet.">
        <title>Distinctive expansion of potential virulence genes in the genome of the oomycete fish pathogen Saprolegnia parasitica.</title>
        <authorList>
            <person name="Jiang R.H."/>
            <person name="de Bruijn I."/>
            <person name="Haas B.J."/>
            <person name="Belmonte R."/>
            <person name="Lobach L."/>
            <person name="Christie J."/>
            <person name="van den Ackerveken G."/>
            <person name="Bottin A."/>
            <person name="Bulone V."/>
            <person name="Diaz-Moreno S.M."/>
            <person name="Dumas B."/>
            <person name="Fan L."/>
            <person name="Gaulin E."/>
            <person name="Govers F."/>
            <person name="Grenville-Briggs L.J."/>
            <person name="Horner N.R."/>
            <person name="Levin J.Z."/>
            <person name="Mammella M."/>
            <person name="Meijer H.J."/>
            <person name="Morris P."/>
            <person name="Nusbaum C."/>
            <person name="Oome S."/>
            <person name="Phillips A.J."/>
            <person name="van Rooyen D."/>
            <person name="Rzeszutek E."/>
            <person name="Saraiva M."/>
            <person name="Secombes C.J."/>
            <person name="Seidl M.F."/>
            <person name="Snel B."/>
            <person name="Stassen J.H."/>
            <person name="Sykes S."/>
            <person name="Tripathy S."/>
            <person name="van den Berg H."/>
            <person name="Vega-Arreguin J.C."/>
            <person name="Wawra S."/>
            <person name="Young S.K."/>
            <person name="Zeng Q."/>
            <person name="Dieguez-Uribeondo J."/>
            <person name="Russ C."/>
            <person name="Tyler B.M."/>
            <person name="van West P."/>
        </authorList>
    </citation>
    <scope>NUCLEOTIDE SEQUENCE [LARGE SCALE GENOMIC DNA]</scope>
    <source>
        <strain evidence="2 3">CBS 223.65</strain>
    </source>
</reference>
<evidence type="ECO:0000256" key="1">
    <source>
        <dbReference type="SAM" id="MobiDB-lite"/>
    </source>
</evidence>
<proteinExistence type="predicted"/>
<feature type="region of interest" description="Disordered" evidence="1">
    <location>
        <begin position="137"/>
        <end position="183"/>
    </location>
</feature>
<gene>
    <name evidence="2" type="ORF">SPRG_03969</name>
</gene>
<keyword evidence="3" id="KW-1185">Reference proteome</keyword>
<dbReference type="GeneID" id="24126444"/>
<dbReference type="EMBL" id="KK583198">
    <property type="protein sequence ID" value="KDO31352.1"/>
    <property type="molecule type" value="Genomic_DNA"/>
</dbReference>
<sequence>MTLVERWEGPGNAMVKGLHAALVKQEEHVLSTNSNTNRSGSSLVPKPQLLRAVELEELLVKKVNAWIGEKKTHDFSANPVHMHQYTTVGGRLIAAIEATPDESAKAFWTKDAGSPMAAKALFEHFFDASWFTIPQAAPDGKASVPSSPIGEKKKHKKEKKHKKDKKAKKAKKHDDGHFHPYNPIGHVTQMLHQMDNA</sequence>
<dbReference type="VEuPathDB" id="FungiDB:SPRG_03969"/>
<protein>
    <submittedName>
        <fullName evidence="2">Uncharacterized protein</fullName>
    </submittedName>
</protein>
<evidence type="ECO:0000313" key="3">
    <source>
        <dbReference type="Proteomes" id="UP000030745"/>
    </source>
</evidence>
<accession>A0A067CX23</accession>
<name>A0A067CX23_SAPPC</name>
<evidence type="ECO:0000313" key="2">
    <source>
        <dbReference type="EMBL" id="KDO31352.1"/>
    </source>
</evidence>
<dbReference type="OrthoDB" id="77182at2759"/>
<feature type="compositionally biased region" description="Basic residues" evidence="1">
    <location>
        <begin position="152"/>
        <end position="171"/>
    </location>
</feature>
<dbReference type="Proteomes" id="UP000030745">
    <property type="component" value="Unassembled WGS sequence"/>
</dbReference>
<organism evidence="2 3">
    <name type="scientific">Saprolegnia parasitica (strain CBS 223.65)</name>
    <dbReference type="NCBI Taxonomy" id="695850"/>
    <lineage>
        <taxon>Eukaryota</taxon>
        <taxon>Sar</taxon>
        <taxon>Stramenopiles</taxon>
        <taxon>Oomycota</taxon>
        <taxon>Saprolegniomycetes</taxon>
        <taxon>Saprolegniales</taxon>
        <taxon>Saprolegniaceae</taxon>
        <taxon>Saprolegnia</taxon>
    </lineage>
</organism>
<dbReference type="KEGG" id="spar:SPRG_03969"/>
<dbReference type="OMA" id="NAWIGEK"/>